<gene>
    <name evidence="1" type="ORF">METZ01_LOCUS79145</name>
</gene>
<name>A0A381UEY0_9ZZZZ</name>
<proteinExistence type="predicted"/>
<accession>A0A381UEY0</accession>
<organism evidence="1">
    <name type="scientific">marine metagenome</name>
    <dbReference type="NCBI Taxonomy" id="408172"/>
    <lineage>
        <taxon>unclassified sequences</taxon>
        <taxon>metagenomes</taxon>
        <taxon>ecological metagenomes</taxon>
    </lineage>
</organism>
<dbReference type="AlphaFoldDB" id="A0A381UEY0"/>
<protein>
    <submittedName>
        <fullName evidence="1">Uncharacterized protein</fullName>
    </submittedName>
</protein>
<sequence>MVGRDGRADEGAGLENQYGSNLIVGSNPTLSVVIRMLFRRGARVAD</sequence>
<reference evidence="1" key="1">
    <citation type="submission" date="2018-05" db="EMBL/GenBank/DDBJ databases">
        <authorList>
            <person name="Lanie J.A."/>
            <person name="Ng W.-L."/>
            <person name="Kazmierczak K.M."/>
            <person name="Andrzejewski T.M."/>
            <person name="Davidsen T.M."/>
            <person name="Wayne K.J."/>
            <person name="Tettelin H."/>
            <person name="Glass J.I."/>
            <person name="Rusch D."/>
            <person name="Podicherti R."/>
            <person name="Tsui H.-C.T."/>
            <person name="Winkler M.E."/>
        </authorList>
    </citation>
    <scope>NUCLEOTIDE SEQUENCE</scope>
</reference>
<dbReference type="EMBL" id="UINC01006232">
    <property type="protein sequence ID" value="SVA26291.1"/>
    <property type="molecule type" value="Genomic_DNA"/>
</dbReference>
<evidence type="ECO:0000313" key="1">
    <source>
        <dbReference type="EMBL" id="SVA26291.1"/>
    </source>
</evidence>